<keyword evidence="2" id="KW-1185">Reference proteome</keyword>
<dbReference type="Proteomes" id="UP001055811">
    <property type="component" value="Linkage Group LG01"/>
</dbReference>
<evidence type="ECO:0000313" key="2">
    <source>
        <dbReference type="Proteomes" id="UP001055811"/>
    </source>
</evidence>
<comment type="caution">
    <text evidence="1">The sequence shown here is derived from an EMBL/GenBank/DDBJ whole genome shotgun (WGS) entry which is preliminary data.</text>
</comment>
<dbReference type="EMBL" id="CM042009">
    <property type="protein sequence ID" value="KAI3788871.1"/>
    <property type="molecule type" value="Genomic_DNA"/>
</dbReference>
<accession>A0ACB9H060</accession>
<reference evidence="2" key="1">
    <citation type="journal article" date="2022" name="Mol. Ecol. Resour.">
        <title>The genomes of chicory, endive, great burdock and yacon provide insights into Asteraceae palaeo-polyploidization history and plant inulin production.</title>
        <authorList>
            <person name="Fan W."/>
            <person name="Wang S."/>
            <person name="Wang H."/>
            <person name="Wang A."/>
            <person name="Jiang F."/>
            <person name="Liu H."/>
            <person name="Zhao H."/>
            <person name="Xu D."/>
            <person name="Zhang Y."/>
        </authorList>
    </citation>
    <scope>NUCLEOTIDE SEQUENCE [LARGE SCALE GENOMIC DNA]</scope>
    <source>
        <strain evidence="2">cv. Punajuju</strain>
    </source>
</reference>
<gene>
    <name evidence="1" type="ORF">L2E82_01651</name>
</gene>
<evidence type="ECO:0000313" key="1">
    <source>
        <dbReference type="EMBL" id="KAI3788871.1"/>
    </source>
</evidence>
<reference evidence="1 2" key="2">
    <citation type="journal article" date="2022" name="Mol. Ecol. Resour.">
        <title>The genomes of chicory, endive, great burdock and yacon provide insights into Asteraceae paleo-polyploidization history and plant inulin production.</title>
        <authorList>
            <person name="Fan W."/>
            <person name="Wang S."/>
            <person name="Wang H."/>
            <person name="Wang A."/>
            <person name="Jiang F."/>
            <person name="Liu H."/>
            <person name="Zhao H."/>
            <person name="Xu D."/>
            <person name="Zhang Y."/>
        </authorList>
    </citation>
    <scope>NUCLEOTIDE SEQUENCE [LARGE SCALE GENOMIC DNA]</scope>
    <source>
        <strain evidence="2">cv. Punajuju</strain>
        <tissue evidence="1">Leaves</tissue>
    </source>
</reference>
<protein>
    <submittedName>
        <fullName evidence="1">Uncharacterized protein</fullName>
    </submittedName>
</protein>
<name>A0ACB9H060_CICIN</name>
<sequence length="132" mass="14777">MNDRIRFCIRPNSEVGEHGCASSEFGHKGRYCNLERPNIKSRIGSQLLTIVPPSQKKLTIGKHKDKSQSETKQPHKLQLPLAVFLSLDPLPFFILSLSHYPSPRRRRLVVGGGGGDVSGFLNPPLKKKISFF</sequence>
<proteinExistence type="predicted"/>
<organism evidence="1 2">
    <name type="scientific">Cichorium intybus</name>
    <name type="common">Chicory</name>
    <dbReference type="NCBI Taxonomy" id="13427"/>
    <lineage>
        <taxon>Eukaryota</taxon>
        <taxon>Viridiplantae</taxon>
        <taxon>Streptophyta</taxon>
        <taxon>Embryophyta</taxon>
        <taxon>Tracheophyta</taxon>
        <taxon>Spermatophyta</taxon>
        <taxon>Magnoliopsida</taxon>
        <taxon>eudicotyledons</taxon>
        <taxon>Gunneridae</taxon>
        <taxon>Pentapetalae</taxon>
        <taxon>asterids</taxon>
        <taxon>campanulids</taxon>
        <taxon>Asterales</taxon>
        <taxon>Asteraceae</taxon>
        <taxon>Cichorioideae</taxon>
        <taxon>Cichorieae</taxon>
        <taxon>Cichoriinae</taxon>
        <taxon>Cichorium</taxon>
    </lineage>
</organism>